<dbReference type="InterPro" id="IPR001296">
    <property type="entry name" value="Glyco_trans_1"/>
</dbReference>
<comment type="caution">
    <text evidence="2">The sequence shown here is derived from an EMBL/GenBank/DDBJ whole genome shotgun (WGS) entry which is preliminary data.</text>
</comment>
<evidence type="ECO:0000313" key="2">
    <source>
        <dbReference type="EMBL" id="PIR43576.1"/>
    </source>
</evidence>
<dbReference type="SUPFAM" id="SSF53756">
    <property type="entry name" value="UDP-Glycosyltransferase/glycogen phosphorylase"/>
    <property type="match status" value="1"/>
</dbReference>
<dbReference type="GO" id="GO:0016757">
    <property type="term" value="F:glycosyltransferase activity"/>
    <property type="evidence" value="ECO:0007669"/>
    <property type="project" value="InterPro"/>
</dbReference>
<dbReference type="AlphaFoldDB" id="A0A2H0RB34"/>
<protein>
    <recommendedName>
        <fullName evidence="1">Glycosyl transferase family 1 domain-containing protein</fullName>
    </recommendedName>
</protein>
<name>A0A2H0RB34_UNCKA</name>
<dbReference type="Pfam" id="PF00534">
    <property type="entry name" value="Glycos_transf_1"/>
    <property type="match status" value="1"/>
</dbReference>
<evidence type="ECO:0000313" key="3">
    <source>
        <dbReference type="Proteomes" id="UP000230214"/>
    </source>
</evidence>
<sequence>MKNKNVKPVIICLSNQFFDLPLKTNKHLVMQKLADRGYKVIFVDPPTRFKFIKNFFKTKKFSLIDKQSENLFVYRPVNFLGFFPFTYVSNLLHVFVIKRLVRRLQSKHSNIVLWVYHFDFPRVFDLDKGLNPAVFIYDVVDDYQSFPEYSKRDITNTGIVKYFQLVDRFFKEILDQKGKSGKEWVMYREKQLAKRANLMFASHPYLYEKFKKLKKNTQYVPNAGQFDLYYKKIKGIPKELIDIKKPIVGYSGALDAYKFDVDLFLYAAKNSPEINYVLIGPMQLSDSNPKVLELKNLKNVHLVGVKTSEETAHFTQNFDAYTIPYQTNSYVQHGCFPIKFFNALSSGVPVVVSNLTAYKGFENVLYIAKSKEEYLEMIKKAVKDKSIIKAKERIKVASKNTWDDKVNKQLKAIRFYI</sequence>
<dbReference type="Proteomes" id="UP000230214">
    <property type="component" value="Unassembled WGS sequence"/>
</dbReference>
<accession>A0A2H0RB34</accession>
<evidence type="ECO:0000259" key="1">
    <source>
        <dbReference type="Pfam" id="PF00534"/>
    </source>
</evidence>
<organism evidence="2 3">
    <name type="scientific">candidate division WWE3 bacterium CG10_big_fil_rev_8_21_14_0_10_32_10</name>
    <dbReference type="NCBI Taxonomy" id="1975090"/>
    <lineage>
        <taxon>Bacteria</taxon>
        <taxon>Katanobacteria</taxon>
    </lineage>
</organism>
<gene>
    <name evidence="2" type="ORF">COV24_02005</name>
</gene>
<feature type="domain" description="Glycosyl transferase family 1" evidence="1">
    <location>
        <begin position="237"/>
        <end position="395"/>
    </location>
</feature>
<dbReference type="Gene3D" id="3.40.50.2000">
    <property type="entry name" value="Glycogen Phosphorylase B"/>
    <property type="match status" value="1"/>
</dbReference>
<reference evidence="2 3" key="1">
    <citation type="submission" date="2017-09" db="EMBL/GenBank/DDBJ databases">
        <title>Depth-based differentiation of microbial function through sediment-hosted aquifers and enrichment of novel symbionts in the deep terrestrial subsurface.</title>
        <authorList>
            <person name="Probst A.J."/>
            <person name="Ladd B."/>
            <person name="Jarett J.K."/>
            <person name="Geller-Mcgrath D.E."/>
            <person name="Sieber C.M."/>
            <person name="Emerson J.B."/>
            <person name="Anantharaman K."/>
            <person name="Thomas B.C."/>
            <person name="Malmstrom R."/>
            <person name="Stieglmeier M."/>
            <person name="Klingl A."/>
            <person name="Woyke T."/>
            <person name="Ryan C.M."/>
            <person name="Banfield J.F."/>
        </authorList>
    </citation>
    <scope>NUCLEOTIDE SEQUENCE [LARGE SCALE GENOMIC DNA]</scope>
    <source>
        <strain evidence="2">CG10_big_fil_rev_8_21_14_0_10_32_10</strain>
    </source>
</reference>
<proteinExistence type="predicted"/>
<dbReference type="EMBL" id="PCXU01000018">
    <property type="protein sequence ID" value="PIR43576.1"/>
    <property type="molecule type" value="Genomic_DNA"/>
</dbReference>